<dbReference type="Proteomes" id="UP000294576">
    <property type="component" value="Unassembled WGS sequence"/>
</dbReference>
<evidence type="ECO:0000313" key="1">
    <source>
        <dbReference type="EMBL" id="TCU11756.1"/>
    </source>
</evidence>
<name>A0A4R3PWV4_RHISU</name>
<proteinExistence type="predicted"/>
<organism evidence="1 2">
    <name type="scientific">Rhizobium sullae</name>
    <name type="common">Rhizobium hedysari</name>
    <dbReference type="NCBI Taxonomy" id="50338"/>
    <lineage>
        <taxon>Bacteria</taxon>
        <taxon>Pseudomonadati</taxon>
        <taxon>Pseudomonadota</taxon>
        <taxon>Alphaproteobacteria</taxon>
        <taxon>Hyphomicrobiales</taxon>
        <taxon>Rhizobiaceae</taxon>
        <taxon>Rhizobium/Agrobacterium group</taxon>
        <taxon>Rhizobium</taxon>
    </lineage>
</organism>
<evidence type="ECO:0000313" key="2">
    <source>
        <dbReference type="Proteomes" id="UP000294576"/>
    </source>
</evidence>
<reference evidence="1 2" key="1">
    <citation type="submission" date="2019-03" db="EMBL/GenBank/DDBJ databases">
        <title>Genomic Encyclopedia of Type Strains, Phase IV (KMG-V): Genome sequencing to study the core and pangenomes of soil and plant-associated prokaryotes.</title>
        <authorList>
            <person name="Whitman W."/>
        </authorList>
    </citation>
    <scope>NUCLEOTIDE SEQUENCE [LARGE SCALE GENOMIC DNA]</scope>
    <source>
        <strain evidence="1 2">Hc14</strain>
    </source>
</reference>
<comment type="caution">
    <text evidence="1">The sequence shown here is derived from an EMBL/GenBank/DDBJ whole genome shotgun (WGS) entry which is preliminary data.</text>
</comment>
<dbReference type="EMBL" id="SMBH01000017">
    <property type="protein sequence ID" value="TCU11756.1"/>
    <property type="molecule type" value="Genomic_DNA"/>
</dbReference>
<accession>A0A4R3PWV4</accession>
<sequence>MHRLIDSALELAQLFKAYLELGRVACKRGPSRKIGIDFGLDADNAVPTEANAILNFPPIVTIFGPNPHLAALCPQTDRPL</sequence>
<gene>
    <name evidence="1" type="ORF">EV132_11796</name>
</gene>
<dbReference type="AlphaFoldDB" id="A0A4R3PWV4"/>
<protein>
    <submittedName>
        <fullName evidence="1">Uncharacterized protein</fullName>
    </submittedName>
</protein>